<name>A0ABP6KAG1_9ACTN</name>
<accession>A0ABP6KAG1</accession>
<sequence length="355" mass="39540">MSLQLPQELAVPLAWTGLVVWPDSDEDAIRAEGTRYVMLAARLRRSAQDMEAHQRQVWERNSGDGVDAYRSWAERSAPVDRANRLADALELVGMALLTAALIVLLWKLGVIAQLVALLIAVVRAAATAVVSPAASLAAVAARTAVTRAALRRLLDDIARLFSRGVVDPLKRAVMLLRGGAGRLRGRPANWDPLRVAANRDVDLSAIRPRPRFRDSPFTDTRPVWRRDDRPLYRSDTRHPDEIFSQGLQPRNPANTDLNGYVAFLDERARSSAFVGTSYNRDIHRWWHEYGRQGWVYEVSTPGGTGIRLPGSSYDEVVFPGGVAPDHITRARPYLMSRQGEMTVGDWLENPRALPD</sequence>
<evidence type="ECO:0000313" key="4">
    <source>
        <dbReference type="Proteomes" id="UP001499930"/>
    </source>
</evidence>
<feature type="domain" description="Pierisin-like" evidence="2">
    <location>
        <begin position="231"/>
        <end position="350"/>
    </location>
</feature>
<keyword evidence="1" id="KW-0812">Transmembrane</keyword>
<gene>
    <name evidence="3" type="ORF">GCM10017559_02930</name>
</gene>
<reference evidence="4" key="1">
    <citation type="journal article" date="2019" name="Int. J. Syst. Evol. Microbiol.">
        <title>The Global Catalogue of Microorganisms (GCM) 10K type strain sequencing project: providing services to taxonomists for standard genome sequencing and annotation.</title>
        <authorList>
            <consortium name="The Broad Institute Genomics Platform"/>
            <consortium name="The Broad Institute Genome Sequencing Center for Infectious Disease"/>
            <person name="Wu L."/>
            <person name="Ma J."/>
        </authorList>
    </citation>
    <scope>NUCLEOTIDE SEQUENCE [LARGE SCALE GENOMIC DNA]</scope>
    <source>
        <strain evidence="4">JCM 3106</strain>
    </source>
</reference>
<organism evidence="3 4">
    <name type="scientific">Streptosporangium longisporum</name>
    <dbReference type="NCBI Taxonomy" id="46187"/>
    <lineage>
        <taxon>Bacteria</taxon>
        <taxon>Bacillati</taxon>
        <taxon>Actinomycetota</taxon>
        <taxon>Actinomycetes</taxon>
        <taxon>Streptosporangiales</taxon>
        <taxon>Streptosporangiaceae</taxon>
        <taxon>Streptosporangium</taxon>
    </lineage>
</organism>
<protein>
    <recommendedName>
        <fullName evidence="2">Pierisin-like domain-containing protein</fullName>
    </recommendedName>
</protein>
<dbReference type="Proteomes" id="UP001499930">
    <property type="component" value="Unassembled WGS sequence"/>
</dbReference>
<keyword evidence="4" id="KW-1185">Reference proteome</keyword>
<evidence type="ECO:0000256" key="1">
    <source>
        <dbReference type="SAM" id="Phobius"/>
    </source>
</evidence>
<dbReference type="InterPro" id="IPR054695">
    <property type="entry name" value="Pierisin-like_dom"/>
</dbReference>
<evidence type="ECO:0000313" key="3">
    <source>
        <dbReference type="EMBL" id="GAA2986674.1"/>
    </source>
</evidence>
<proteinExistence type="predicted"/>
<dbReference type="Gene3D" id="3.90.210.10">
    <property type="entry name" value="Heat-Labile Enterotoxin, subunit A"/>
    <property type="match status" value="1"/>
</dbReference>
<dbReference type="SUPFAM" id="SSF56399">
    <property type="entry name" value="ADP-ribosylation"/>
    <property type="match status" value="1"/>
</dbReference>
<keyword evidence="1" id="KW-0472">Membrane</keyword>
<feature type="transmembrane region" description="Helical" evidence="1">
    <location>
        <begin position="88"/>
        <end position="108"/>
    </location>
</feature>
<feature type="transmembrane region" description="Helical" evidence="1">
    <location>
        <begin position="114"/>
        <end position="141"/>
    </location>
</feature>
<dbReference type="RefSeq" id="WP_344887121.1">
    <property type="nucleotide sequence ID" value="NZ_BAAAWD010000002.1"/>
</dbReference>
<keyword evidence="1" id="KW-1133">Transmembrane helix</keyword>
<evidence type="ECO:0000259" key="2">
    <source>
        <dbReference type="Pfam" id="PF22596"/>
    </source>
</evidence>
<dbReference type="EMBL" id="BAAAWD010000002">
    <property type="protein sequence ID" value="GAA2986674.1"/>
    <property type="molecule type" value="Genomic_DNA"/>
</dbReference>
<comment type="caution">
    <text evidence="3">The sequence shown here is derived from an EMBL/GenBank/DDBJ whole genome shotgun (WGS) entry which is preliminary data.</text>
</comment>
<dbReference type="Pfam" id="PF22596">
    <property type="entry name" value="Scabin-like"/>
    <property type="match status" value="1"/>
</dbReference>